<proteinExistence type="predicted"/>
<reference evidence="1 2" key="1">
    <citation type="submission" date="2016-10" db="EMBL/GenBank/DDBJ databases">
        <title>Arsenicibacter rosenii gen. nov., sp. nov., an efficient arsenic-methylating bacterium isolated from an arsenic-contaminated paddy soil.</title>
        <authorList>
            <person name="Huang K."/>
        </authorList>
    </citation>
    <scope>NUCLEOTIDE SEQUENCE [LARGE SCALE GENOMIC DNA]</scope>
    <source>
        <strain evidence="1 2">SM-1</strain>
    </source>
</reference>
<accession>A0A1S2VAX5</accession>
<evidence type="ECO:0000313" key="1">
    <source>
        <dbReference type="EMBL" id="OIN55853.1"/>
    </source>
</evidence>
<protein>
    <submittedName>
        <fullName evidence="1">Uncharacterized protein</fullName>
    </submittedName>
</protein>
<name>A0A1S2VAX5_9BACT</name>
<gene>
    <name evidence="1" type="ORF">BLX24_27750</name>
</gene>
<sequence>MRDLLGKGFRIDVQEREGRAASLVVDHRVLDGMTLYYVPLYPVWSFYEDGETAMYELMVSCYAYLYHVAGISWYTESGYLCYQYEAMKDYFGDELEYARQSGPEDAYDRPEHTEEDELESDEIMNLEMDLLATEMAINNGGAFHKILSEEKHLKSFGQRLEAFTPVTAEQQKLKEVVTEIYQLWQDFPERSAHDSIVDQQWLEMDEEEQENYEQELMTTDCWLSFIWDDDHVMEMIEENLNHDVQANSSGEQEPRSLIVFDRPDAVPSHDLSFDVKFYPLLNRLTRILYALNV</sequence>
<evidence type="ECO:0000313" key="2">
    <source>
        <dbReference type="Proteomes" id="UP000181790"/>
    </source>
</evidence>
<dbReference type="Proteomes" id="UP000181790">
    <property type="component" value="Unassembled WGS sequence"/>
</dbReference>
<comment type="caution">
    <text evidence="1">The sequence shown here is derived from an EMBL/GenBank/DDBJ whole genome shotgun (WGS) entry which is preliminary data.</text>
</comment>
<dbReference type="EMBL" id="MORL01000033">
    <property type="protein sequence ID" value="OIN55853.1"/>
    <property type="molecule type" value="Genomic_DNA"/>
</dbReference>
<dbReference type="AlphaFoldDB" id="A0A1S2VAX5"/>
<keyword evidence="2" id="KW-1185">Reference proteome</keyword>
<organism evidence="1 2">
    <name type="scientific">Arsenicibacter rosenii</name>
    <dbReference type="NCBI Taxonomy" id="1750698"/>
    <lineage>
        <taxon>Bacteria</taxon>
        <taxon>Pseudomonadati</taxon>
        <taxon>Bacteroidota</taxon>
        <taxon>Cytophagia</taxon>
        <taxon>Cytophagales</taxon>
        <taxon>Spirosomataceae</taxon>
        <taxon>Arsenicibacter</taxon>
    </lineage>
</organism>